<dbReference type="Proteomes" id="UP000321532">
    <property type="component" value="Unassembled WGS sequence"/>
</dbReference>
<name>A0A512B2E0_9BACT</name>
<evidence type="ECO:0000259" key="1">
    <source>
        <dbReference type="Pfam" id="PF01370"/>
    </source>
</evidence>
<reference evidence="2 3" key="1">
    <citation type="submission" date="2019-07" db="EMBL/GenBank/DDBJ databases">
        <title>Whole genome shotgun sequence of Adhaeribacter aerolatus NBRC 106133.</title>
        <authorList>
            <person name="Hosoyama A."/>
            <person name="Uohara A."/>
            <person name="Ohji S."/>
            <person name="Ichikawa N."/>
        </authorList>
    </citation>
    <scope>NUCLEOTIDE SEQUENCE [LARGE SCALE GENOMIC DNA]</scope>
    <source>
        <strain evidence="2 3">NBRC 106133</strain>
    </source>
</reference>
<dbReference type="InterPro" id="IPR036291">
    <property type="entry name" value="NAD(P)-bd_dom_sf"/>
</dbReference>
<evidence type="ECO:0000313" key="3">
    <source>
        <dbReference type="Proteomes" id="UP000321532"/>
    </source>
</evidence>
<dbReference type="SUPFAM" id="SSF51735">
    <property type="entry name" value="NAD(P)-binding Rossmann-fold domains"/>
    <property type="match status" value="1"/>
</dbReference>
<organism evidence="2 3">
    <name type="scientific">Adhaeribacter aerolatus</name>
    <dbReference type="NCBI Taxonomy" id="670289"/>
    <lineage>
        <taxon>Bacteria</taxon>
        <taxon>Pseudomonadati</taxon>
        <taxon>Bacteroidota</taxon>
        <taxon>Cytophagia</taxon>
        <taxon>Cytophagales</taxon>
        <taxon>Hymenobacteraceae</taxon>
        <taxon>Adhaeribacter</taxon>
    </lineage>
</organism>
<accession>A0A512B2E0</accession>
<protein>
    <submittedName>
        <fullName evidence="2">NAD-dependent epimerase</fullName>
    </submittedName>
</protein>
<dbReference type="Pfam" id="PF01370">
    <property type="entry name" value="Epimerase"/>
    <property type="match status" value="1"/>
</dbReference>
<dbReference type="EMBL" id="BJYS01000031">
    <property type="protein sequence ID" value="GEO06133.1"/>
    <property type="molecule type" value="Genomic_DNA"/>
</dbReference>
<proteinExistence type="predicted"/>
<dbReference type="OrthoDB" id="112777at2"/>
<dbReference type="RefSeq" id="WP_146901543.1">
    <property type="nucleotide sequence ID" value="NZ_BJYS01000031.1"/>
</dbReference>
<dbReference type="PANTHER" id="PTHR43245:SF13">
    <property type="entry name" value="UDP-D-APIOSE_UDP-D-XYLOSE SYNTHASE 2"/>
    <property type="match status" value="1"/>
</dbReference>
<keyword evidence="3" id="KW-1185">Reference proteome</keyword>
<evidence type="ECO:0000313" key="2">
    <source>
        <dbReference type="EMBL" id="GEO06133.1"/>
    </source>
</evidence>
<comment type="caution">
    <text evidence="2">The sequence shown here is derived from an EMBL/GenBank/DDBJ whole genome shotgun (WGS) entry which is preliminary data.</text>
</comment>
<sequence length="309" mass="34158">MIHTILGAGGPVGNALTKELLENGENVRLVSRRPIQTTGNTTWVNADLKNYQQVVAAVQGAKIIYMCAGLRYDKKVWATEWPMIMQNLINAAKTTGARLIFFDNVYMYGHVPGPMTEETPYNPSSKKGEVRARIAENLMGEAKAGNINASIARAADFYGAESLNSFYDAMVLAKYAKKQKAMWLGNPGSLHSFTYVPDAGKALYCLGQHSESGNQIWHVPTAPALTGHQFIQLAAKAFNVPPKFTKVNKLMLQALGLFNKSIGETAELYYQYQYDYNFTSSKFEKAFGLKPTTYADGVQQLSQTLFKPV</sequence>
<dbReference type="PANTHER" id="PTHR43245">
    <property type="entry name" value="BIFUNCTIONAL POLYMYXIN RESISTANCE PROTEIN ARNA"/>
    <property type="match status" value="1"/>
</dbReference>
<dbReference type="Gene3D" id="3.40.50.720">
    <property type="entry name" value="NAD(P)-binding Rossmann-like Domain"/>
    <property type="match status" value="1"/>
</dbReference>
<feature type="domain" description="NAD-dependent epimerase/dehydratase" evidence="1">
    <location>
        <begin position="5"/>
        <end position="214"/>
    </location>
</feature>
<dbReference type="AlphaFoldDB" id="A0A512B2E0"/>
<dbReference type="InterPro" id="IPR050177">
    <property type="entry name" value="Lipid_A_modif_metabolic_enz"/>
</dbReference>
<dbReference type="InterPro" id="IPR001509">
    <property type="entry name" value="Epimerase_deHydtase"/>
</dbReference>
<gene>
    <name evidence="2" type="ORF">AAE02nite_37970</name>
</gene>